<gene>
    <name evidence="1" type="ORF">MNBD_GAMMA03-732</name>
</gene>
<sequence>MNVKTSIAKTLLTMAIPFLTLNTAFAEDSDLPLPLTTPPGFIGPDSDLTPNLNNNVLQIGSVDSADQPGAYQNVHFYLTEQGKWELSNYHVGIELSETSFTDVELIITDTSPTQVFLKISGDTGCGSERFKQINHTLIGNTFNVFAYAELYLFAGFRPPSTCESSFTKIIPLSVYGLPEGEYSYNVNSGLFSGSFNLQNNTISPEGIQ</sequence>
<evidence type="ECO:0000313" key="1">
    <source>
        <dbReference type="EMBL" id="VAW49077.1"/>
    </source>
</evidence>
<accession>A0A3B0WEE9</accession>
<name>A0A3B0WEE9_9ZZZZ</name>
<dbReference type="AlphaFoldDB" id="A0A3B0WEE9"/>
<dbReference type="EMBL" id="UOFC01000253">
    <property type="protein sequence ID" value="VAW49077.1"/>
    <property type="molecule type" value="Genomic_DNA"/>
</dbReference>
<protein>
    <submittedName>
        <fullName evidence="1">Uncharacterized protein</fullName>
    </submittedName>
</protein>
<proteinExistence type="predicted"/>
<organism evidence="1">
    <name type="scientific">hydrothermal vent metagenome</name>
    <dbReference type="NCBI Taxonomy" id="652676"/>
    <lineage>
        <taxon>unclassified sequences</taxon>
        <taxon>metagenomes</taxon>
        <taxon>ecological metagenomes</taxon>
    </lineage>
</organism>
<reference evidence="1" key="1">
    <citation type="submission" date="2018-06" db="EMBL/GenBank/DDBJ databases">
        <authorList>
            <person name="Zhirakovskaya E."/>
        </authorList>
    </citation>
    <scope>NUCLEOTIDE SEQUENCE</scope>
</reference>